<name>A0A5P1FJ74_ASPOF</name>
<evidence type="ECO:0000259" key="5">
    <source>
        <dbReference type="PROSITE" id="PS50097"/>
    </source>
</evidence>
<dbReference type="UniPathway" id="UPA00143"/>
<dbReference type="SMART" id="SM00225">
    <property type="entry name" value="BTB"/>
    <property type="match status" value="1"/>
</dbReference>
<sequence>MWCQKIVCAIIIFSVIFMVDGLKKLTKCFPSTIKRFISSDMANSSAISQGLSSAMERTGQWVFSHDVQLPTDLVINVGDATFPLHKFILMAKSGYIRAKILGSNNSDPTRVDLSQIPGGAQTFEKAIKFCYGVNFQITVYNVAALRCAAGYLEMTEWVCDGNLTKRTEEFLGQVALKTLLGAVTVLKSCEGLGLVAEEIGLVQRCVEVISLKACNEQNFPTCTPTDWWLPELTSLTNSSLQQILLSMKTHGASSKTLFAIITAFAEKSFPEFIHPKNSALPLPDPSPAIRTHQASLLNSITHLLKSTSIPVPISFLCLLLRAAIFLNSSNNSKRELEVQIAACLDQVSVGDLLVIALDCSGQRVVDIDSVRRIIGLFVEKQGGGLYGGGVVGCSATVQQVTKTFDAFVGEIAADEDLGVSKFAGVAGALPESARRFDDDLYRAVDIYLKAHPGLDEIEREKVCSVLNPLRLSYEARLHASQNKRLPLQVVLHALYYDQLKLRSTATFNDNIDPTPPPLSTATTARSRAVADASLMKENEELRSELTRMKLYLSDLEMTKKVGSGIKKSNTFLASVSRTLGRAESVQAKGYPRDTLNIDEGSMGSVARVGVGPGGEAFSIS</sequence>
<evidence type="ECO:0000259" key="6">
    <source>
        <dbReference type="PROSITE" id="PS51649"/>
    </source>
</evidence>
<evidence type="ECO:0000256" key="4">
    <source>
        <dbReference type="PROSITE-ProRule" id="PRU00982"/>
    </source>
</evidence>
<dbReference type="OrthoDB" id="624345at2759"/>
<dbReference type="Gramene" id="ONK78172">
    <property type="protein sequence ID" value="ONK78172"/>
    <property type="gene ID" value="A4U43_C02F15260"/>
</dbReference>
<evidence type="ECO:0000256" key="1">
    <source>
        <dbReference type="ARBA" id="ARBA00004906"/>
    </source>
</evidence>
<dbReference type="PROSITE" id="PS51649">
    <property type="entry name" value="NPH3"/>
    <property type="match status" value="1"/>
</dbReference>
<evidence type="ECO:0000313" key="7">
    <source>
        <dbReference type="EMBL" id="ONK78172.1"/>
    </source>
</evidence>
<dbReference type="PROSITE" id="PS50097">
    <property type="entry name" value="BTB"/>
    <property type="match status" value="1"/>
</dbReference>
<dbReference type="InterPro" id="IPR043454">
    <property type="entry name" value="NPH3/RPT2-like"/>
</dbReference>
<dbReference type="InterPro" id="IPR000210">
    <property type="entry name" value="BTB/POZ_dom"/>
</dbReference>
<dbReference type="PANTHER" id="PTHR32370">
    <property type="entry name" value="OS12G0117600 PROTEIN"/>
    <property type="match status" value="1"/>
</dbReference>
<protein>
    <recommendedName>
        <fullName evidence="9">NPH3 domain-containing protein</fullName>
    </recommendedName>
</protein>
<dbReference type="Pfam" id="PF03000">
    <property type="entry name" value="NPH3"/>
    <property type="match status" value="1"/>
</dbReference>
<dbReference type="SUPFAM" id="SSF54695">
    <property type="entry name" value="POZ domain"/>
    <property type="match status" value="1"/>
</dbReference>
<dbReference type="GO" id="GO:0016567">
    <property type="term" value="P:protein ubiquitination"/>
    <property type="evidence" value="ECO:0007669"/>
    <property type="project" value="UniProtKB-UniPathway"/>
</dbReference>
<comment type="pathway">
    <text evidence="1">Protein modification; protein ubiquitination.</text>
</comment>
<dbReference type="FunFam" id="3.30.710.10:FF:000168">
    <property type="entry name" value="BTB/POZ domain-containing protein At1g03010"/>
    <property type="match status" value="1"/>
</dbReference>
<evidence type="ECO:0000256" key="2">
    <source>
        <dbReference type="ARBA" id="ARBA00022553"/>
    </source>
</evidence>
<dbReference type="AlphaFoldDB" id="A0A5P1FJ74"/>
<comment type="similarity">
    <text evidence="4">Belongs to the NPH3 family.</text>
</comment>
<gene>
    <name evidence="7" type="ORF">A4U43_C02F15260</name>
</gene>
<dbReference type="Pfam" id="PF00651">
    <property type="entry name" value="BTB"/>
    <property type="match status" value="1"/>
</dbReference>
<evidence type="ECO:0000256" key="3">
    <source>
        <dbReference type="ARBA" id="ARBA00022786"/>
    </source>
</evidence>
<dbReference type="InterPro" id="IPR027356">
    <property type="entry name" value="NPH3_dom"/>
</dbReference>
<dbReference type="OMA" id="KMKMYIA"/>
<dbReference type="InterPro" id="IPR011333">
    <property type="entry name" value="SKP1/BTB/POZ_sf"/>
</dbReference>
<feature type="domain" description="NPH3" evidence="6">
    <location>
        <begin position="226"/>
        <end position="500"/>
    </location>
</feature>
<keyword evidence="3" id="KW-0833">Ubl conjugation pathway</keyword>
<evidence type="ECO:0008006" key="9">
    <source>
        <dbReference type="Google" id="ProtNLM"/>
    </source>
</evidence>
<dbReference type="Proteomes" id="UP000243459">
    <property type="component" value="Chromosome 2"/>
</dbReference>
<dbReference type="Gene3D" id="3.30.710.10">
    <property type="entry name" value="Potassium Channel Kv1.1, Chain A"/>
    <property type="match status" value="1"/>
</dbReference>
<organism evidence="7 8">
    <name type="scientific">Asparagus officinalis</name>
    <name type="common">Garden asparagus</name>
    <dbReference type="NCBI Taxonomy" id="4686"/>
    <lineage>
        <taxon>Eukaryota</taxon>
        <taxon>Viridiplantae</taxon>
        <taxon>Streptophyta</taxon>
        <taxon>Embryophyta</taxon>
        <taxon>Tracheophyta</taxon>
        <taxon>Spermatophyta</taxon>
        <taxon>Magnoliopsida</taxon>
        <taxon>Liliopsida</taxon>
        <taxon>Asparagales</taxon>
        <taxon>Asparagaceae</taxon>
        <taxon>Asparagoideae</taxon>
        <taxon>Asparagus</taxon>
    </lineage>
</organism>
<keyword evidence="8" id="KW-1185">Reference proteome</keyword>
<dbReference type="EMBL" id="CM007382">
    <property type="protein sequence ID" value="ONK78172.1"/>
    <property type="molecule type" value="Genomic_DNA"/>
</dbReference>
<reference evidence="8" key="1">
    <citation type="journal article" date="2017" name="Nat. Commun.">
        <title>The asparagus genome sheds light on the origin and evolution of a young Y chromosome.</title>
        <authorList>
            <person name="Harkess A."/>
            <person name="Zhou J."/>
            <person name="Xu C."/>
            <person name="Bowers J.E."/>
            <person name="Van der Hulst R."/>
            <person name="Ayyampalayam S."/>
            <person name="Mercati F."/>
            <person name="Riccardi P."/>
            <person name="McKain M.R."/>
            <person name="Kakrana A."/>
            <person name="Tang H."/>
            <person name="Ray J."/>
            <person name="Groenendijk J."/>
            <person name="Arikit S."/>
            <person name="Mathioni S.M."/>
            <person name="Nakano M."/>
            <person name="Shan H."/>
            <person name="Telgmann-Rauber A."/>
            <person name="Kanno A."/>
            <person name="Yue Z."/>
            <person name="Chen H."/>
            <person name="Li W."/>
            <person name="Chen Y."/>
            <person name="Xu X."/>
            <person name="Zhang Y."/>
            <person name="Luo S."/>
            <person name="Chen H."/>
            <person name="Gao J."/>
            <person name="Mao Z."/>
            <person name="Pires J.C."/>
            <person name="Luo M."/>
            <person name="Kudrna D."/>
            <person name="Wing R.A."/>
            <person name="Meyers B.C."/>
            <person name="Yi K."/>
            <person name="Kong H."/>
            <person name="Lavrijsen P."/>
            <person name="Sunseri F."/>
            <person name="Falavigna A."/>
            <person name="Ye Y."/>
            <person name="Leebens-Mack J.H."/>
            <person name="Chen G."/>
        </authorList>
    </citation>
    <scope>NUCLEOTIDE SEQUENCE [LARGE SCALE GENOMIC DNA]</scope>
    <source>
        <strain evidence="8">cv. DH0086</strain>
    </source>
</reference>
<feature type="domain" description="BTB" evidence="5">
    <location>
        <begin position="71"/>
        <end position="139"/>
    </location>
</feature>
<evidence type="ECO:0000313" key="8">
    <source>
        <dbReference type="Proteomes" id="UP000243459"/>
    </source>
</evidence>
<proteinExistence type="inferred from homology"/>
<keyword evidence="2" id="KW-0597">Phosphoprotein</keyword>
<accession>A0A5P1FJ74</accession>